<comment type="similarity">
    <text evidence="2">Belongs to the MmpS family.</text>
</comment>
<dbReference type="PROSITE" id="PS51257">
    <property type="entry name" value="PROKAR_LIPOPROTEIN"/>
    <property type="match status" value="1"/>
</dbReference>
<evidence type="ECO:0000256" key="4">
    <source>
        <dbReference type="ARBA" id="ARBA00022692"/>
    </source>
</evidence>
<keyword evidence="6" id="KW-0472">Membrane</keyword>
<dbReference type="InterPro" id="IPR008693">
    <property type="entry name" value="MmpS"/>
</dbReference>
<keyword evidence="4" id="KW-0812">Transmembrane</keyword>
<comment type="subcellular location">
    <subcellularLocation>
        <location evidence="1">Cell membrane</location>
    </subcellularLocation>
</comment>
<evidence type="ECO:0000313" key="8">
    <source>
        <dbReference type="Proteomes" id="UP000236723"/>
    </source>
</evidence>
<protein>
    <submittedName>
        <fullName evidence="7">Membrane protein</fullName>
    </submittedName>
</protein>
<evidence type="ECO:0000256" key="1">
    <source>
        <dbReference type="ARBA" id="ARBA00004236"/>
    </source>
</evidence>
<reference evidence="8" key="1">
    <citation type="submission" date="2016-10" db="EMBL/GenBank/DDBJ databases">
        <authorList>
            <person name="Varghese N."/>
            <person name="Submissions S."/>
        </authorList>
    </citation>
    <scope>NUCLEOTIDE SEQUENCE [LARGE SCALE GENOMIC DNA]</scope>
    <source>
        <strain evidence="8">DSM 43163</strain>
    </source>
</reference>
<dbReference type="GO" id="GO:0005886">
    <property type="term" value="C:plasma membrane"/>
    <property type="evidence" value="ECO:0007669"/>
    <property type="project" value="UniProtKB-SubCell"/>
</dbReference>
<evidence type="ECO:0000256" key="3">
    <source>
        <dbReference type="ARBA" id="ARBA00022475"/>
    </source>
</evidence>
<dbReference type="AlphaFoldDB" id="A0A1H6D735"/>
<evidence type="ECO:0000313" key="7">
    <source>
        <dbReference type="EMBL" id="SEG80788.1"/>
    </source>
</evidence>
<dbReference type="EMBL" id="FNVO01000013">
    <property type="protein sequence ID" value="SEG80788.1"/>
    <property type="molecule type" value="Genomic_DNA"/>
</dbReference>
<dbReference type="InterPro" id="IPR038468">
    <property type="entry name" value="MmpS_C"/>
</dbReference>
<dbReference type="Gene3D" id="2.60.40.2880">
    <property type="entry name" value="MmpS1-5, C-terminal soluble domain"/>
    <property type="match status" value="1"/>
</dbReference>
<dbReference type="Pfam" id="PF05423">
    <property type="entry name" value="Mycobact_memb"/>
    <property type="match status" value="1"/>
</dbReference>
<evidence type="ECO:0000256" key="2">
    <source>
        <dbReference type="ARBA" id="ARBA00007531"/>
    </source>
</evidence>
<gene>
    <name evidence="7" type="ORF">SAMN04489712_113152</name>
</gene>
<keyword evidence="5" id="KW-1133">Transmembrane helix</keyword>
<proteinExistence type="inferred from homology"/>
<name>A0A1H6D735_9ACTN</name>
<organism evidence="7 8">
    <name type="scientific">Thermomonospora echinospora</name>
    <dbReference type="NCBI Taxonomy" id="1992"/>
    <lineage>
        <taxon>Bacteria</taxon>
        <taxon>Bacillati</taxon>
        <taxon>Actinomycetota</taxon>
        <taxon>Actinomycetes</taxon>
        <taxon>Streptosporangiales</taxon>
        <taxon>Thermomonosporaceae</taxon>
        <taxon>Thermomonospora</taxon>
    </lineage>
</organism>
<dbReference type="Proteomes" id="UP000236723">
    <property type="component" value="Unassembled WGS sequence"/>
</dbReference>
<accession>A0A1H6D735</accession>
<evidence type="ECO:0000256" key="5">
    <source>
        <dbReference type="ARBA" id="ARBA00022989"/>
    </source>
</evidence>
<keyword evidence="8" id="KW-1185">Reference proteome</keyword>
<evidence type="ECO:0000256" key="6">
    <source>
        <dbReference type="ARBA" id="ARBA00023136"/>
    </source>
</evidence>
<keyword evidence="3" id="KW-1003">Cell membrane</keyword>
<sequence>MRRGKRLAGAATVLLATAGCGILPGGESAGGEKTAAPPPGGWPQPVNGRVTEQMCDLLTEADYRRYGHRRFPYTSKTLGEGGSNKVACSATGGDWLTLALQPTAEAAKIEYAGTLRDHKRRMQEDQRQTILVTNVVPGADESWFDYATLGSEGSRFKEHEIQVRRGALLFSITLSGIRGEDEQDPKTVLTGLAGLVLQRLPGVGAKDTGRTLTVAYELTGQGRAKTVSYFDSATGETVSRRNVKLPWHVELPFVPTEHVGTSFQLNAQSANPTAGLGCRISVGGKLLAEQNNLGLVFCMGNYNN</sequence>